<gene>
    <name evidence="1" type="ORF">JFY71_02680</name>
</gene>
<keyword evidence="1" id="KW-0436">Ligase</keyword>
<protein>
    <submittedName>
        <fullName evidence="1">UDP-N-acetylmuramoyl-L-alanyl-D-glutamate--2, 6-diaminopimelate ligase</fullName>
        <ecNumber evidence="1">6.3.2.13</ecNumber>
    </submittedName>
</protein>
<evidence type="ECO:0000313" key="2">
    <source>
        <dbReference type="Proteomes" id="UP000595814"/>
    </source>
</evidence>
<dbReference type="EC" id="6.3.2.13" evidence="1"/>
<organism evidence="1 2">
    <name type="scientific">Miniphocaeibacter halophilus</name>
    <dbReference type="NCBI Taxonomy" id="2931922"/>
    <lineage>
        <taxon>Bacteria</taxon>
        <taxon>Bacillati</taxon>
        <taxon>Bacillota</taxon>
        <taxon>Tissierellia</taxon>
        <taxon>Tissierellales</taxon>
        <taxon>Peptoniphilaceae</taxon>
        <taxon>Miniphocaeibacter</taxon>
    </lineage>
</organism>
<accession>A0AC61MUG8</accession>
<reference evidence="1 2" key="1">
    <citation type="journal article" date="2022" name="Int. J. Syst. Evol. Microbiol.">
        <title>Miniphocaeibacter halophilus sp. nov., an ammonium-tolerant acetate-producing bacterium isolated from a biogas system.</title>
        <authorList>
            <person name="Schnurer A."/>
            <person name="Singh A."/>
            <person name="Bi S."/>
            <person name="Qiao W."/>
            <person name="Westerholm M."/>
        </authorList>
    </citation>
    <scope>NUCLEOTIDE SEQUENCE [LARGE SCALE GENOMIC DNA]</scope>
    <source>
        <strain evidence="1 2">AMB_01</strain>
    </source>
</reference>
<keyword evidence="2" id="KW-1185">Reference proteome</keyword>
<proteinExistence type="predicted"/>
<dbReference type="Proteomes" id="UP000595814">
    <property type="component" value="Chromosome"/>
</dbReference>
<evidence type="ECO:0000313" key="1">
    <source>
        <dbReference type="EMBL" id="QQK08459.1"/>
    </source>
</evidence>
<sequence length="486" mass="54630">MLVGELISHIKTEKIKGDITTNIEYISLNSKEVDENTAFIAIKGFVTDGHKFIEDAIKNGSKVIFHQSELKDYIQNITYIKTNNTRAALSELSSVLFGEPSKKLNMVGITGTNGKTTATYMLEEILNYNNRKTASIGSIGLKTSEGNKSLGKTTPESNLLQKIFKDLVDNGVENCVMEVSSHSLELDRVKCTDFDYGIFTNLTLEHLELHNNMEDYYKAKKKLFYMTSKENIINIDDSYGKRLAKELRDDNRSVKTYGINLKADYMAENIEMSVGESKFTFTTPKGYIDIVMPISAIFNVYNALSAMAVACEMGIGLEDIAKGIKEFKGPEGRYEVVKNNKGLNLVIDFAHTPDAVEKILQFAKNNFNKEIIVLFGVQGARTIEAREKIGEVAGKYADISIVTKDDEIFDNVDNISKSIIKGINKNQGKYIYIPDRREAVKEAIKIANKDNIVLFLGKGNERFLKKDGKEEYYYEIEEINKALANK</sequence>
<name>A0AC61MUG8_9FIRM</name>
<dbReference type="EMBL" id="CP066744">
    <property type="protein sequence ID" value="QQK08459.1"/>
    <property type="molecule type" value="Genomic_DNA"/>
</dbReference>